<dbReference type="Pfam" id="PF13416">
    <property type="entry name" value="SBP_bac_8"/>
    <property type="match status" value="1"/>
</dbReference>
<evidence type="ECO:0000256" key="3">
    <source>
        <dbReference type="ARBA" id="ARBA00022448"/>
    </source>
</evidence>
<dbReference type="InterPro" id="IPR050490">
    <property type="entry name" value="Bact_solute-bd_prot1"/>
</dbReference>
<accession>A0A5N6AEC8</accession>
<feature type="chain" id="PRO_5024436290" evidence="5">
    <location>
        <begin position="28"/>
        <end position="439"/>
    </location>
</feature>
<evidence type="ECO:0000256" key="5">
    <source>
        <dbReference type="SAM" id="SignalP"/>
    </source>
</evidence>
<dbReference type="OrthoDB" id="8317736at2"/>
<sequence length="439" mass="47344">MSVQSTRRAFLWGAGGLAASAALTACGAPGGSSKSGGSSGDEEVDELIFMTNSQDAMGPVHVEMWNAGDPPFPVQLRTTDSAQYGNSFPRIATSDDAPHIAGYFVDGGHFTDLARAGALMDMTEFWEVSGLMDNVPELIRQQYSSFTDDGRMYGAPTNTSRYGCFFYRKSVLAEAGVPFPVDHAFSSEEEFVEAAETLKAAGIDPISIGGKDGYPISHLQDGLLASTMAPEQILDPLSIDYLSPEWMRPVEKLLEWERAGYFAPGFLGRTTDQGNAHFAQGRAGFSTGMNVWIPLLVEAGIDTEDLDWCLLPPIGELETKISIYAGGGIVIPEIAPGHAQAVEFGTWLVSPETALHSAEEGQVIPARTDVPDLVEVLGPLAGSMYELGEQDGRFQFGWDDPAPTNMINYDRENLQAVLSGGQSVRDFCEQLEQLKRGHA</sequence>
<dbReference type="PANTHER" id="PTHR43649:SF31">
    <property type="entry name" value="SN-GLYCEROL-3-PHOSPHATE-BINDING PERIPLASMIC PROTEIN UGPB"/>
    <property type="match status" value="1"/>
</dbReference>
<dbReference type="Proteomes" id="UP000314251">
    <property type="component" value="Unassembled WGS sequence"/>
</dbReference>
<dbReference type="PROSITE" id="PS51318">
    <property type="entry name" value="TAT"/>
    <property type="match status" value="1"/>
</dbReference>
<comment type="caution">
    <text evidence="6">The sequence shown here is derived from an EMBL/GenBank/DDBJ whole genome shotgun (WGS) entry which is preliminary data.</text>
</comment>
<dbReference type="RefSeq" id="WP_139667450.1">
    <property type="nucleotide sequence ID" value="NZ_VDLY02000006.1"/>
</dbReference>
<evidence type="ECO:0000313" key="7">
    <source>
        <dbReference type="Proteomes" id="UP000314251"/>
    </source>
</evidence>
<reference evidence="6" key="1">
    <citation type="submission" date="2019-10" db="EMBL/GenBank/DDBJ databases">
        <title>Nonomuraea sp. nov., isolated from Phyllanthus amarus.</title>
        <authorList>
            <person name="Klykleung N."/>
            <person name="Tanasupawat S."/>
        </authorList>
    </citation>
    <scope>NUCLEOTIDE SEQUENCE [LARGE SCALE GENOMIC DNA]</scope>
    <source>
        <strain evidence="6">3MP-10</strain>
    </source>
</reference>
<organism evidence="6 7">
    <name type="scientific">Streptomyces mimosae</name>
    <dbReference type="NCBI Taxonomy" id="2586635"/>
    <lineage>
        <taxon>Bacteria</taxon>
        <taxon>Bacillati</taxon>
        <taxon>Actinomycetota</taxon>
        <taxon>Actinomycetes</taxon>
        <taxon>Kitasatosporales</taxon>
        <taxon>Streptomycetaceae</taxon>
        <taxon>Streptomyces</taxon>
    </lineage>
</organism>
<evidence type="ECO:0000256" key="2">
    <source>
        <dbReference type="ARBA" id="ARBA00008520"/>
    </source>
</evidence>
<dbReference type="InterPro" id="IPR006059">
    <property type="entry name" value="SBP"/>
</dbReference>
<dbReference type="SUPFAM" id="SSF53850">
    <property type="entry name" value="Periplasmic binding protein-like II"/>
    <property type="match status" value="1"/>
</dbReference>
<dbReference type="PANTHER" id="PTHR43649">
    <property type="entry name" value="ARABINOSE-BINDING PROTEIN-RELATED"/>
    <property type="match status" value="1"/>
</dbReference>
<dbReference type="PROSITE" id="PS51257">
    <property type="entry name" value="PROKAR_LIPOPROTEIN"/>
    <property type="match status" value="1"/>
</dbReference>
<evidence type="ECO:0000313" key="6">
    <source>
        <dbReference type="EMBL" id="KAB8166326.1"/>
    </source>
</evidence>
<evidence type="ECO:0000256" key="1">
    <source>
        <dbReference type="ARBA" id="ARBA00004196"/>
    </source>
</evidence>
<comment type="subcellular location">
    <subcellularLocation>
        <location evidence="1">Cell envelope</location>
    </subcellularLocation>
</comment>
<keyword evidence="4 5" id="KW-0732">Signal</keyword>
<name>A0A5N6AEC8_9ACTN</name>
<gene>
    <name evidence="6" type="ORF">FH607_010840</name>
</gene>
<dbReference type="InterPro" id="IPR006311">
    <property type="entry name" value="TAT_signal"/>
</dbReference>
<dbReference type="Gene3D" id="3.40.190.10">
    <property type="entry name" value="Periplasmic binding protein-like II"/>
    <property type="match status" value="2"/>
</dbReference>
<comment type="similarity">
    <text evidence="2">Belongs to the bacterial solute-binding protein 1 family.</text>
</comment>
<keyword evidence="7" id="KW-1185">Reference proteome</keyword>
<dbReference type="AlphaFoldDB" id="A0A5N6AEC8"/>
<protein>
    <submittedName>
        <fullName evidence="6">Extracellular solute-binding protein</fullName>
    </submittedName>
</protein>
<dbReference type="GO" id="GO:0030313">
    <property type="term" value="C:cell envelope"/>
    <property type="evidence" value="ECO:0007669"/>
    <property type="project" value="UniProtKB-SubCell"/>
</dbReference>
<dbReference type="EMBL" id="VDLY02000006">
    <property type="protein sequence ID" value="KAB8166326.1"/>
    <property type="molecule type" value="Genomic_DNA"/>
</dbReference>
<proteinExistence type="inferred from homology"/>
<evidence type="ECO:0000256" key="4">
    <source>
        <dbReference type="ARBA" id="ARBA00022729"/>
    </source>
</evidence>
<keyword evidence="3" id="KW-0813">Transport</keyword>
<feature type="signal peptide" evidence="5">
    <location>
        <begin position="1"/>
        <end position="27"/>
    </location>
</feature>